<dbReference type="RefSeq" id="XP_003137653.1">
    <property type="nucleotide sequence ID" value="XM_003137605.1"/>
</dbReference>
<dbReference type="GeneID" id="9939447"/>
<reference evidence="1" key="1">
    <citation type="submission" date="2012-04" db="EMBL/GenBank/DDBJ databases">
        <title>The Genome Sequence of Loa loa.</title>
        <authorList>
            <consortium name="The Broad Institute Genome Sequencing Platform"/>
            <consortium name="Broad Institute Genome Sequencing Center for Infectious Disease"/>
            <person name="Nutman T.B."/>
            <person name="Fink D.L."/>
            <person name="Russ C."/>
            <person name="Young S."/>
            <person name="Zeng Q."/>
            <person name="Gargeya S."/>
            <person name="Alvarado L."/>
            <person name="Berlin A."/>
            <person name="Chapman S.B."/>
            <person name="Chen Z."/>
            <person name="Freedman E."/>
            <person name="Gellesch M."/>
            <person name="Goldberg J."/>
            <person name="Griggs A."/>
            <person name="Gujja S."/>
            <person name="Heilman E.R."/>
            <person name="Heiman D."/>
            <person name="Howarth C."/>
            <person name="Mehta T."/>
            <person name="Neiman D."/>
            <person name="Pearson M."/>
            <person name="Roberts A."/>
            <person name="Saif S."/>
            <person name="Shea T."/>
            <person name="Shenoy N."/>
            <person name="Sisk P."/>
            <person name="Stolte C."/>
            <person name="Sykes S."/>
            <person name="White J."/>
            <person name="Yandava C."/>
            <person name="Haas B."/>
            <person name="Henn M.R."/>
            <person name="Nusbaum C."/>
            <person name="Birren B."/>
        </authorList>
    </citation>
    <scope>NUCLEOTIDE SEQUENCE [LARGE SCALE GENOMIC DNA]</scope>
</reference>
<evidence type="ECO:0000313" key="1">
    <source>
        <dbReference type="EMBL" id="EFO26422.1"/>
    </source>
</evidence>
<dbReference type="OrthoDB" id="444809at2759"/>
<gene>
    <name evidence="1" type="ORF">LOAG_02067</name>
</gene>
<dbReference type="AlphaFoldDB" id="A0A1S0U7E3"/>
<dbReference type="KEGG" id="loa:LOAG_02067"/>
<name>A0A1S0U7E3_LOALO</name>
<proteinExistence type="predicted"/>
<accession>A0A1S0U7E3</accession>
<organism evidence="1">
    <name type="scientific">Loa loa</name>
    <name type="common">Eye worm</name>
    <name type="synonym">Filaria loa</name>
    <dbReference type="NCBI Taxonomy" id="7209"/>
    <lineage>
        <taxon>Eukaryota</taxon>
        <taxon>Metazoa</taxon>
        <taxon>Ecdysozoa</taxon>
        <taxon>Nematoda</taxon>
        <taxon>Chromadorea</taxon>
        <taxon>Rhabditida</taxon>
        <taxon>Spirurina</taxon>
        <taxon>Spiruromorpha</taxon>
        <taxon>Filarioidea</taxon>
        <taxon>Onchocercidae</taxon>
        <taxon>Loa</taxon>
    </lineage>
</organism>
<dbReference type="EMBL" id="JH712067">
    <property type="protein sequence ID" value="EFO26422.1"/>
    <property type="molecule type" value="Genomic_DNA"/>
</dbReference>
<protein>
    <submittedName>
        <fullName evidence="1">Uncharacterized protein</fullName>
    </submittedName>
</protein>
<dbReference type="CTD" id="9939447"/>
<dbReference type="InParanoid" id="A0A1S0U7E3"/>
<sequence length="53" mass="6613">MKEWRKKKWANRVEHTLQMQTRRQEKRSANIQARKDIVKKKKIQKARKRGRIL</sequence>